<evidence type="ECO:0000256" key="1">
    <source>
        <dbReference type="SAM" id="SignalP"/>
    </source>
</evidence>
<feature type="chain" id="PRO_5020805848" evidence="1">
    <location>
        <begin position="22"/>
        <end position="284"/>
    </location>
</feature>
<dbReference type="AlphaFoldDB" id="A0A4R6T193"/>
<gene>
    <name evidence="2" type="ORF">ATK78_0368</name>
</gene>
<accession>A0A4R6T193</accession>
<reference evidence="2 3" key="1">
    <citation type="submission" date="2019-03" db="EMBL/GenBank/DDBJ databases">
        <title>Genomic Encyclopedia of Archaeal and Bacterial Type Strains, Phase II (KMG-II): from individual species to whole genera.</title>
        <authorList>
            <person name="Goeker M."/>
        </authorList>
    </citation>
    <scope>NUCLEOTIDE SEQUENCE [LARGE SCALE GENOMIC DNA]</scope>
    <source>
        <strain evidence="2 3">DSM 19035</strain>
    </source>
</reference>
<dbReference type="OrthoDB" id="669636at2"/>
<dbReference type="Proteomes" id="UP000295620">
    <property type="component" value="Unassembled WGS sequence"/>
</dbReference>
<evidence type="ECO:0000313" key="2">
    <source>
        <dbReference type="EMBL" id="TDQ11250.1"/>
    </source>
</evidence>
<keyword evidence="1" id="KW-0732">Signal</keyword>
<name>A0A4R6T193_9SPHI</name>
<dbReference type="EMBL" id="SNYC01000003">
    <property type="protein sequence ID" value="TDQ11250.1"/>
    <property type="molecule type" value="Genomic_DNA"/>
</dbReference>
<dbReference type="RefSeq" id="WP_133574340.1">
    <property type="nucleotide sequence ID" value="NZ_SNYC01000003.1"/>
</dbReference>
<sequence>MKKIYAFFILSLSLISANLSAQTANNTKPDLIQKVNGEEMKGKVIRITDNDVTFIYTGETAEYVIKKSEIAKIVHSSGRVEAFGSQNLPSENRLKDQVSMSASPADHHNKIAILPFTYLMDNQPGADAIGYKAQEDTYGFLSQHAAGYTILDPRTTNALLSKGGVTRDKMMNFTMKEICDILGVEYVVDGVVTQNKGYQTSSTTDASNTKIKRDGDKDLKGISSYGSSSSNAVQRYDVSVGLHIYMDNNASIYNQTHKAFLSSTDGSYSSPLEYLLKRSPIYRK</sequence>
<evidence type="ECO:0000313" key="3">
    <source>
        <dbReference type="Proteomes" id="UP000295620"/>
    </source>
</evidence>
<organism evidence="2 3">
    <name type="scientific">Pedobacter metabolipauper</name>
    <dbReference type="NCBI Taxonomy" id="425513"/>
    <lineage>
        <taxon>Bacteria</taxon>
        <taxon>Pseudomonadati</taxon>
        <taxon>Bacteroidota</taxon>
        <taxon>Sphingobacteriia</taxon>
        <taxon>Sphingobacteriales</taxon>
        <taxon>Sphingobacteriaceae</taxon>
        <taxon>Pedobacter</taxon>
    </lineage>
</organism>
<protein>
    <submittedName>
        <fullName evidence="2">Uncharacterized protein</fullName>
    </submittedName>
</protein>
<proteinExistence type="predicted"/>
<dbReference type="Gene3D" id="3.40.50.10610">
    <property type="entry name" value="ABC-type transport auxiliary lipoprotein component"/>
    <property type="match status" value="1"/>
</dbReference>
<comment type="caution">
    <text evidence="2">The sequence shown here is derived from an EMBL/GenBank/DDBJ whole genome shotgun (WGS) entry which is preliminary data.</text>
</comment>
<feature type="signal peptide" evidence="1">
    <location>
        <begin position="1"/>
        <end position="21"/>
    </location>
</feature>
<keyword evidence="3" id="KW-1185">Reference proteome</keyword>